<name>R9A4G7_9LEPT</name>
<dbReference type="STRING" id="1218599.LEP1GSC195_1728"/>
<reference evidence="3" key="1">
    <citation type="submission" date="2013-04" db="EMBL/GenBank/DDBJ databases">
        <authorList>
            <person name="Harkins D.M."/>
            <person name="Durkin A.S."/>
            <person name="Brinkac L.M."/>
            <person name="Haft D.H."/>
            <person name="Selengut J.D."/>
            <person name="Sanka R."/>
            <person name="DePew J."/>
            <person name="Purushe J."/>
            <person name="Galloway R.L."/>
            <person name="Vinetz J.M."/>
            <person name="Sutton G.G."/>
            <person name="Nierman W.C."/>
            <person name="Fouts D.E."/>
        </authorList>
    </citation>
    <scope>NUCLEOTIDE SEQUENCE [LARGE SCALE GENOMIC DNA]</scope>
    <source>
        <strain evidence="3">CDC</strain>
    </source>
</reference>
<dbReference type="FunFam" id="3.40.50.720:FF:000084">
    <property type="entry name" value="Short-chain dehydrogenase reductase"/>
    <property type="match status" value="1"/>
</dbReference>
<comment type="caution">
    <text evidence="3">The sequence shown here is derived from an EMBL/GenBank/DDBJ whole genome shotgun (WGS) entry which is preliminary data.</text>
</comment>
<protein>
    <submittedName>
        <fullName evidence="3">KR domain protein</fullName>
    </submittedName>
</protein>
<accession>R9A4G7</accession>
<dbReference type="SUPFAM" id="SSF51735">
    <property type="entry name" value="NAD(P)-binding Rossmann-fold domains"/>
    <property type="match status" value="1"/>
</dbReference>
<evidence type="ECO:0000256" key="1">
    <source>
        <dbReference type="ARBA" id="ARBA00006484"/>
    </source>
</evidence>
<dbReference type="GO" id="GO:0016491">
    <property type="term" value="F:oxidoreductase activity"/>
    <property type="evidence" value="ECO:0007669"/>
    <property type="project" value="UniProtKB-KW"/>
</dbReference>
<keyword evidence="2" id="KW-0560">Oxidoreductase</keyword>
<dbReference type="PRINTS" id="PR00081">
    <property type="entry name" value="GDHRDH"/>
</dbReference>
<dbReference type="PANTHER" id="PTHR24321:SF8">
    <property type="entry name" value="ESTRADIOL 17-BETA-DEHYDROGENASE 8-RELATED"/>
    <property type="match status" value="1"/>
</dbReference>
<dbReference type="NCBIfam" id="NF005559">
    <property type="entry name" value="PRK07231.1"/>
    <property type="match status" value="1"/>
</dbReference>
<organism evidence="3 4">
    <name type="scientific">Leptospira wolbachii serovar Codice str. CDC</name>
    <dbReference type="NCBI Taxonomy" id="1218599"/>
    <lineage>
        <taxon>Bacteria</taxon>
        <taxon>Pseudomonadati</taxon>
        <taxon>Spirochaetota</taxon>
        <taxon>Spirochaetia</taxon>
        <taxon>Leptospirales</taxon>
        <taxon>Leptospiraceae</taxon>
        <taxon>Leptospira</taxon>
    </lineage>
</organism>
<dbReference type="Proteomes" id="UP000013984">
    <property type="component" value="Unassembled WGS sequence"/>
</dbReference>
<proteinExistence type="inferred from homology"/>
<keyword evidence="4" id="KW-1185">Reference proteome</keyword>
<dbReference type="InterPro" id="IPR002347">
    <property type="entry name" value="SDR_fam"/>
</dbReference>
<evidence type="ECO:0000313" key="3">
    <source>
        <dbReference type="EMBL" id="EOQ96997.1"/>
    </source>
</evidence>
<dbReference type="AlphaFoldDB" id="R9A4G7"/>
<evidence type="ECO:0000256" key="2">
    <source>
        <dbReference type="ARBA" id="ARBA00023002"/>
    </source>
</evidence>
<comment type="similarity">
    <text evidence="1">Belongs to the short-chain dehydrogenases/reductases (SDR) family.</text>
</comment>
<dbReference type="Gene3D" id="3.40.50.720">
    <property type="entry name" value="NAD(P)-binding Rossmann-like Domain"/>
    <property type="match status" value="1"/>
</dbReference>
<dbReference type="EMBL" id="AOGZ02000014">
    <property type="protein sequence ID" value="EOQ96997.1"/>
    <property type="molecule type" value="Genomic_DNA"/>
</dbReference>
<dbReference type="PRINTS" id="PR00080">
    <property type="entry name" value="SDRFAMILY"/>
</dbReference>
<sequence>MRKNYKLLEFTCVFLLTTKRFGMEKNVKDKNAIVTGAALGIGRETSLILAKKGAHVIVSDINTIEGNRLVTEIQDLGGSAEFIKCDVTVEEEIIALVESLKAKGKRLDIMVNNAGIANKPTFMHKVSTEVWDRLILMDLTSVFWCQKYATKSMLADRIGGSIINVASIAGLGASPSLGPYCVAKAGVIELTTTGALEVARFGVRINAVCPGWTETAILDVAGERGKDAMEKNIPMGRLGKPAEVANLIAFLASEESSFITGSVYRVDGGTRS</sequence>
<gene>
    <name evidence="3" type="ORF">LEP1GSC195_1728</name>
</gene>
<dbReference type="InterPro" id="IPR036291">
    <property type="entry name" value="NAD(P)-bd_dom_sf"/>
</dbReference>
<dbReference type="Pfam" id="PF13561">
    <property type="entry name" value="adh_short_C2"/>
    <property type="match status" value="1"/>
</dbReference>
<dbReference type="PROSITE" id="PS00061">
    <property type="entry name" value="ADH_SHORT"/>
    <property type="match status" value="1"/>
</dbReference>
<dbReference type="InterPro" id="IPR020904">
    <property type="entry name" value="Sc_DH/Rdtase_CS"/>
</dbReference>
<dbReference type="PANTHER" id="PTHR24321">
    <property type="entry name" value="DEHYDROGENASES, SHORT CHAIN"/>
    <property type="match status" value="1"/>
</dbReference>
<evidence type="ECO:0000313" key="4">
    <source>
        <dbReference type="Proteomes" id="UP000013984"/>
    </source>
</evidence>